<dbReference type="EMBL" id="JBBXMP010000647">
    <property type="protein sequence ID" value="KAL0057179.1"/>
    <property type="molecule type" value="Genomic_DNA"/>
</dbReference>
<accession>A0ABR2Z8F4</accession>
<comment type="caution">
    <text evidence="2">The sequence shown here is derived from an EMBL/GenBank/DDBJ whole genome shotgun (WGS) entry which is preliminary data.</text>
</comment>
<reference evidence="2 3" key="1">
    <citation type="submission" date="2024-05" db="EMBL/GenBank/DDBJ databases">
        <title>A draft genome resource for the thread blight pathogen Marasmius tenuissimus strain MS-2.</title>
        <authorList>
            <person name="Yulfo-Soto G.E."/>
            <person name="Baruah I.K."/>
            <person name="Amoako-Attah I."/>
            <person name="Bukari Y."/>
            <person name="Meinhardt L.W."/>
            <person name="Bailey B.A."/>
            <person name="Cohen S.P."/>
        </authorList>
    </citation>
    <scope>NUCLEOTIDE SEQUENCE [LARGE SCALE GENOMIC DNA]</scope>
    <source>
        <strain evidence="2 3">MS-2</strain>
    </source>
</reference>
<proteinExistence type="predicted"/>
<feature type="region of interest" description="Disordered" evidence="1">
    <location>
        <begin position="26"/>
        <end position="45"/>
    </location>
</feature>
<name>A0ABR2Z8F4_9AGAR</name>
<evidence type="ECO:0000256" key="1">
    <source>
        <dbReference type="SAM" id="MobiDB-lite"/>
    </source>
</evidence>
<evidence type="ECO:0000313" key="3">
    <source>
        <dbReference type="Proteomes" id="UP001437256"/>
    </source>
</evidence>
<feature type="region of interest" description="Disordered" evidence="1">
    <location>
        <begin position="426"/>
        <end position="456"/>
    </location>
</feature>
<organism evidence="2 3">
    <name type="scientific">Marasmius tenuissimus</name>
    <dbReference type="NCBI Taxonomy" id="585030"/>
    <lineage>
        <taxon>Eukaryota</taxon>
        <taxon>Fungi</taxon>
        <taxon>Dikarya</taxon>
        <taxon>Basidiomycota</taxon>
        <taxon>Agaricomycotina</taxon>
        <taxon>Agaricomycetes</taxon>
        <taxon>Agaricomycetidae</taxon>
        <taxon>Agaricales</taxon>
        <taxon>Marasmiineae</taxon>
        <taxon>Marasmiaceae</taxon>
        <taxon>Marasmius</taxon>
    </lineage>
</organism>
<evidence type="ECO:0000313" key="2">
    <source>
        <dbReference type="EMBL" id="KAL0057179.1"/>
    </source>
</evidence>
<dbReference type="Proteomes" id="UP001437256">
    <property type="component" value="Unassembled WGS sequence"/>
</dbReference>
<protein>
    <submittedName>
        <fullName evidence="2">Uncharacterized protein</fullName>
    </submittedName>
</protein>
<keyword evidence="3" id="KW-1185">Reference proteome</keyword>
<sequence>MSSKCEATGEEEGNWRISSVRNSYNLGLEQNNRKRNRDSPGSEHNNIKRIQLEKCMQFIADIIIADLANNPAAVDKPEREEESLQNVNDEQEGLEQNAPHEFMCLDFGPEETGTRPSYTGHEPWAGACVLVIGSYFKGSTGTLRHVQIDWSLLDTIIDMTPGVDLSQVKSGLLLDVELDIVRATHGASAIERIDYRDVVELRTLQRLNVWRPLHHYHEVWYLRPDLPDPIIRNGPFPIARLSMFDSLQIDVLRTPRPRTPTPPPRSPRFVQNLSDPWNPLAILPPTEADHWILHPKLTGLEIEVEIIGGPYDSGGYPVHVTPVLKSQGIVVEYTTGRGSTMGTHSIAHKFIAQSSEDIKAGTETALMAVIAGEHAGKLVRRIRKFYLGERNRENLWIVGGVILPGKEEKLTNERLDISPQDLVRVRESPEQRAKAKKYMSDARDNAATEWGRRPEV</sequence>
<gene>
    <name evidence="2" type="ORF">AAF712_016189</name>
</gene>
<feature type="region of interest" description="Disordered" evidence="1">
    <location>
        <begin position="73"/>
        <end position="95"/>
    </location>
</feature>